<sequence length="202" mass="21405">MLQRACLAHPDLHDLSPGALPTLRVMTAIDEAGRAEVCDRVIRLSAGGPRAVDNFNAGNIVAGLDEDGRIARAFRRAGGRVVEVERHPSTGAVLKGRRPPDLDAALALASRAHEAFRHGFSVIGWDVGLSETGPVLIEGNWSPGSDILALVFGRALGDTRLGALYRHHLGAASPEAWRAAKPIEGEPRGQEPALVERAALSV</sequence>
<protein>
    <recommendedName>
        <fullName evidence="1">Alpha-L-glutamate ligase-related protein ATP-grasp domain-containing protein</fullName>
    </recommendedName>
</protein>
<dbReference type="AlphaFoldDB" id="A0A9E6R8I4"/>
<organism evidence="2 3">
    <name type="scientific">Chenggangzhangella methanolivorans</name>
    <dbReference type="NCBI Taxonomy" id="1437009"/>
    <lineage>
        <taxon>Bacteria</taxon>
        <taxon>Pseudomonadati</taxon>
        <taxon>Pseudomonadota</taxon>
        <taxon>Alphaproteobacteria</taxon>
        <taxon>Hyphomicrobiales</taxon>
        <taxon>Methylopilaceae</taxon>
        <taxon>Chenggangzhangella</taxon>
    </lineage>
</organism>
<dbReference type="KEGG" id="cmet:K6K41_16280"/>
<accession>A0A9E6R8I4</accession>
<dbReference type="Proteomes" id="UP000825701">
    <property type="component" value="Chromosome"/>
</dbReference>
<gene>
    <name evidence="2" type="ORF">K6K41_16280</name>
</gene>
<evidence type="ECO:0000259" key="1">
    <source>
        <dbReference type="Pfam" id="PF14397"/>
    </source>
</evidence>
<evidence type="ECO:0000313" key="3">
    <source>
        <dbReference type="Proteomes" id="UP000825701"/>
    </source>
</evidence>
<name>A0A9E6R8I4_9HYPH</name>
<reference evidence="2" key="1">
    <citation type="submission" date="2021-08" db="EMBL/GenBank/DDBJ databases">
        <authorList>
            <person name="Zhang H."/>
            <person name="Xu M."/>
            <person name="Yu Z."/>
            <person name="Yang L."/>
            <person name="Cai Y."/>
        </authorList>
    </citation>
    <scope>NUCLEOTIDE SEQUENCE</scope>
    <source>
        <strain evidence="2">CHL1</strain>
    </source>
</reference>
<evidence type="ECO:0000313" key="2">
    <source>
        <dbReference type="EMBL" id="QZN98587.1"/>
    </source>
</evidence>
<feature type="domain" description="Alpha-L-glutamate ligase-related protein ATP-grasp" evidence="1">
    <location>
        <begin position="3"/>
        <end position="156"/>
    </location>
</feature>
<keyword evidence="3" id="KW-1185">Reference proteome</keyword>
<dbReference type="EMBL" id="CP081869">
    <property type="protein sequence ID" value="QZN98587.1"/>
    <property type="molecule type" value="Genomic_DNA"/>
</dbReference>
<dbReference type="Pfam" id="PF14397">
    <property type="entry name" value="ATPgrasp_ST"/>
    <property type="match status" value="1"/>
</dbReference>
<dbReference type="InterPro" id="IPR039523">
    <property type="entry name" value="RimK-rel_E_lig_ATP-grasp"/>
</dbReference>
<proteinExistence type="predicted"/>